<proteinExistence type="predicted"/>
<protein>
    <recommendedName>
        <fullName evidence="4">TIGR03016 family PEP-CTERM system-associated outer membrane protein</fullName>
    </recommendedName>
</protein>
<organism evidence="2 3">
    <name type="scientific">Vitreoscilla filiformis</name>
    <dbReference type="NCBI Taxonomy" id="63"/>
    <lineage>
        <taxon>Bacteria</taxon>
        <taxon>Pseudomonadati</taxon>
        <taxon>Pseudomonadota</taxon>
        <taxon>Betaproteobacteria</taxon>
        <taxon>Neisseriales</taxon>
        <taxon>Neisseriaceae</taxon>
        <taxon>Vitreoscilla</taxon>
    </lineage>
</organism>
<dbReference type="EMBL" id="CP022423">
    <property type="protein sequence ID" value="ASM77082.1"/>
    <property type="molecule type" value="Genomic_DNA"/>
</dbReference>
<feature type="transmembrane region" description="Helical" evidence="1">
    <location>
        <begin position="21"/>
        <end position="44"/>
    </location>
</feature>
<dbReference type="Proteomes" id="UP000199729">
    <property type="component" value="Chromosome"/>
</dbReference>
<keyword evidence="1" id="KW-0812">Transmembrane</keyword>
<keyword evidence="3" id="KW-1185">Reference proteome</keyword>
<evidence type="ECO:0000313" key="3">
    <source>
        <dbReference type="Proteomes" id="UP000199729"/>
    </source>
</evidence>
<keyword evidence="1" id="KW-1133">Transmembrane helix</keyword>
<gene>
    <name evidence="2" type="ORF">VITFI_CDS1304</name>
</gene>
<evidence type="ECO:0000313" key="2">
    <source>
        <dbReference type="EMBL" id="ASM77082.1"/>
    </source>
</evidence>
<name>A0A221KDI2_VITFI</name>
<evidence type="ECO:0008006" key="4">
    <source>
        <dbReference type="Google" id="ProtNLM"/>
    </source>
</evidence>
<sequence>MQQRFMTGFERQPKRLAAQVVARWMTGWIVGAAWCVAPAAWAAWDATASESISHVDNLLRSESGQERADTFQTTTLGLGADLTWSRQRLRLDTQAAFNRYQQFSDRDSTNTNTSLAWSWQTVGALSGSVSAFRNRSQYQYTGLLDTEQAAYSTQQGTSASLRLGAGGPWSASVSSSHSRSSYSLAALNAQAGQQNATSLSVGYRTGPHGQVQWVNSRSVTESQGQVNGVTPRSTQTSSQLTFDYIHSPKTNWHLNWGRSVGVSSMGQRTPSNVGGVNLSWQPTAKLSVGMGWQRDTRSSQSTIQTLAPGDTAEDPLQVITTGLLNEGVTTSTRLNLGWAVSVRSNLGLSYNDVRTSSASLVVNGALLDVSASRSRQMALSWSHTLSRAWSMSCSLTRERLSVSEASTLGHAYTARTTACSLSLRLQ</sequence>
<dbReference type="KEGG" id="vff:VITFI_CDS1304"/>
<accession>A0A221KDI2</accession>
<evidence type="ECO:0000256" key="1">
    <source>
        <dbReference type="SAM" id="Phobius"/>
    </source>
</evidence>
<reference evidence="2 3" key="1">
    <citation type="submission" date="2017-07" db="EMBL/GenBank/DDBJ databases">
        <title>Complete Genome Sequence of the cosmetic ferment Vitreoscilla filiformis (ATCC15551).</title>
        <authorList>
            <person name="Contreras S."/>
            <person name="Sagory-Zalkind P."/>
            <person name="Blanquart H."/>
            <person name="Iltis A."/>
            <person name="Morand S.C."/>
        </authorList>
    </citation>
    <scope>NUCLEOTIDE SEQUENCE [LARGE SCALE GENOMIC DNA]</scope>
    <source>
        <strain evidence="2 3">ATCC 15551</strain>
    </source>
</reference>
<dbReference type="AlphaFoldDB" id="A0A221KDI2"/>
<keyword evidence="1" id="KW-0472">Membrane</keyword>